<dbReference type="EMBL" id="KQ994487">
    <property type="protein sequence ID" value="KZV48129.1"/>
    <property type="molecule type" value="Genomic_DNA"/>
</dbReference>
<reference evidence="1 2" key="1">
    <citation type="journal article" date="2015" name="Proc. Natl. Acad. Sci. U.S.A.">
        <title>The resurrection genome of Boea hygrometrica: A blueprint for survival of dehydration.</title>
        <authorList>
            <person name="Xiao L."/>
            <person name="Yang G."/>
            <person name="Zhang L."/>
            <person name="Yang X."/>
            <person name="Zhao S."/>
            <person name="Ji Z."/>
            <person name="Zhou Q."/>
            <person name="Hu M."/>
            <person name="Wang Y."/>
            <person name="Chen M."/>
            <person name="Xu Y."/>
            <person name="Jin H."/>
            <person name="Xiao X."/>
            <person name="Hu G."/>
            <person name="Bao F."/>
            <person name="Hu Y."/>
            <person name="Wan P."/>
            <person name="Li L."/>
            <person name="Deng X."/>
            <person name="Kuang T."/>
            <person name="Xiang C."/>
            <person name="Zhu J.K."/>
            <person name="Oliver M.J."/>
            <person name="He Y."/>
        </authorList>
    </citation>
    <scope>NUCLEOTIDE SEQUENCE [LARGE SCALE GENOMIC DNA]</scope>
    <source>
        <strain evidence="2">cv. XS01</strain>
    </source>
</reference>
<gene>
    <name evidence="1" type="ORF">F511_25997</name>
</gene>
<organism evidence="1 2">
    <name type="scientific">Dorcoceras hygrometricum</name>
    <dbReference type="NCBI Taxonomy" id="472368"/>
    <lineage>
        <taxon>Eukaryota</taxon>
        <taxon>Viridiplantae</taxon>
        <taxon>Streptophyta</taxon>
        <taxon>Embryophyta</taxon>
        <taxon>Tracheophyta</taxon>
        <taxon>Spermatophyta</taxon>
        <taxon>Magnoliopsida</taxon>
        <taxon>eudicotyledons</taxon>
        <taxon>Gunneridae</taxon>
        <taxon>Pentapetalae</taxon>
        <taxon>asterids</taxon>
        <taxon>lamiids</taxon>
        <taxon>Lamiales</taxon>
        <taxon>Gesneriaceae</taxon>
        <taxon>Didymocarpoideae</taxon>
        <taxon>Trichosporeae</taxon>
        <taxon>Loxocarpinae</taxon>
        <taxon>Dorcoceras</taxon>
    </lineage>
</organism>
<name>A0A2Z7CTT2_9LAMI</name>
<sequence length="303" mass="33158">MRKYKISRIVQHTKLALKRASAGFTTDQLLAHKPADTSPSRYLKYAKIQNLQNCLTSAPTDKKDADEEPVEVVEKAVSKKRSASTGDEPAVTKKKRTTKKKVALSKATIKLVSVAQDVEPNSVVLSERPHKRTTPKRKLRLFSGSDDEIVAKEPAVEEIIEQEQVASTADDVDHIIARIITETAEMDTEEMIVETDAGKSNETAEATGTNVVMGKADIEELVEPRTLFTVSFSGEFPSFPVTFWTFEVALDSSREALSSYTIRGGCSWLERDHEVTVSDRVFVRAGYPAGRGAYPVGGAPGGG</sequence>
<proteinExistence type="predicted"/>
<dbReference type="AlphaFoldDB" id="A0A2Z7CTT2"/>
<keyword evidence="2" id="KW-1185">Reference proteome</keyword>
<evidence type="ECO:0000313" key="1">
    <source>
        <dbReference type="EMBL" id="KZV48129.1"/>
    </source>
</evidence>
<evidence type="ECO:0000313" key="2">
    <source>
        <dbReference type="Proteomes" id="UP000250235"/>
    </source>
</evidence>
<protein>
    <submittedName>
        <fullName evidence="1">F-box/kelch-repeat protein-like</fullName>
    </submittedName>
</protein>
<accession>A0A2Z7CTT2</accession>
<dbReference type="Proteomes" id="UP000250235">
    <property type="component" value="Unassembled WGS sequence"/>
</dbReference>